<evidence type="ECO:0000259" key="10">
    <source>
        <dbReference type="Pfam" id="PF21694"/>
    </source>
</evidence>
<dbReference type="AlphaFoldDB" id="A0A223ASI2"/>
<dbReference type="EMBL" id="CP016199">
    <property type="protein sequence ID" value="ASS37912.1"/>
    <property type="molecule type" value="Genomic_DNA"/>
</dbReference>
<dbReference type="PANTHER" id="PTHR34388:SF1">
    <property type="entry name" value="DNA POLYMERASE III SUBUNIT DELTA"/>
    <property type="match status" value="1"/>
</dbReference>
<keyword evidence="12" id="KW-1185">Reference proteome</keyword>
<dbReference type="GO" id="GO:0006261">
    <property type="term" value="P:DNA-templated DNA replication"/>
    <property type="evidence" value="ECO:0007669"/>
    <property type="project" value="TreeGrafter"/>
</dbReference>
<evidence type="ECO:0000313" key="11">
    <source>
        <dbReference type="EMBL" id="ASS37912.1"/>
    </source>
</evidence>
<dbReference type="Gene3D" id="3.40.50.300">
    <property type="entry name" value="P-loop containing nucleotide triphosphate hydrolases"/>
    <property type="match status" value="1"/>
</dbReference>
<keyword evidence="3" id="KW-0808">Transferase</keyword>
<dbReference type="GO" id="GO:0003887">
    <property type="term" value="F:DNA-directed DNA polymerase activity"/>
    <property type="evidence" value="ECO:0007669"/>
    <property type="project" value="UniProtKB-KW"/>
</dbReference>
<dbReference type="Gene3D" id="1.20.272.10">
    <property type="match status" value="1"/>
</dbReference>
<dbReference type="Pfam" id="PF06144">
    <property type="entry name" value="DNA_pol3_delta"/>
    <property type="match status" value="1"/>
</dbReference>
<evidence type="ECO:0000256" key="5">
    <source>
        <dbReference type="ARBA" id="ARBA00022705"/>
    </source>
</evidence>
<dbReference type="SUPFAM" id="SSF52540">
    <property type="entry name" value="P-loop containing nucleoside triphosphate hydrolases"/>
    <property type="match status" value="1"/>
</dbReference>
<evidence type="ECO:0000256" key="7">
    <source>
        <dbReference type="ARBA" id="ARBA00034754"/>
    </source>
</evidence>
<protein>
    <recommendedName>
        <fullName evidence="2">DNA polymerase III subunit delta</fullName>
        <ecNumber evidence="1">2.7.7.7</ecNumber>
    </recommendedName>
</protein>
<dbReference type="RefSeq" id="WP_094234146.1">
    <property type="nucleotide sequence ID" value="NZ_CP016199.1"/>
</dbReference>
<evidence type="ECO:0000256" key="8">
    <source>
        <dbReference type="ARBA" id="ARBA00049244"/>
    </source>
</evidence>
<evidence type="ECO:0000256" key="4">
    <source>
        <dbReference type="ARBA" id="ARBA00022695"/>
    </source>
</evidence>
<feature type="domain" description="DNA polymerase III delta N-terminal" evidence="9">
    <location>
        <begin position="20"/>
        <end position="124"/>
    </location>
</feature>
<sequence length="349" mass="39310">MSFKEFSKDIKSGVIGSNIFLYGEEGFLTDWAVKTIVENNSSEADRKYVVTDLDGESVTAQEIVETANTMTMFASTRVLTVKNYMPLVKKSAVTETAPILEYFSNPNPSTILLFYLEPLASPSKKEKLNAFATKVSRVCNTYNFERLNPAELKSFVNKRIRSAGKLIGARDMDYLVDISGYLNNDSEYDLYRMESDLMKLVNASDEDAISKQLIEDIMIGDKDRFVFNFIDYLLAGKKSMAMQLLINTIAAGENSKDKGNVFSLASTLIGQFEIMYDSLELDDEGMPIKAMAKNLGVNEYRLKKAYAAARKVGKSKIKKALIELYDTDRLLKTGEMDKNTSLELFVFNW</sequence>
<evidence type="ECO:0000256" key="2">
    <source>
        <dbReference type="ARBA" id="ARBA00017703"/>
    </source>
</evidence>
<name>A0A223ASI2_9FIRM</name>
<keyword evidence="5" id="KW-0235">DNA replication</keyword>
<organism evidence="11 12">
    <name type="scientific">Mogibacterium pumilum</name>
    <dbReference type="NCBI Taxonomy" id="86332"/>
    <lineage>
        <taxon>Bacteria</taxon>
        <taxon>Bacillati</taxon>
        <taxon>Bacillota</taxon>
        <taxon>Clostridia</taxon>
        <taxon>Peptostreptococcales</taxon>
        <taxon>Anaerovoracaceae</taxon>
        <taxon>Mogibacterium</taxon>
    </lineage>
</organism>
<dbReference type="EC" id="2.7.7.7" evidence="1"/>
<dbReference type="GO" id="GO:0009360">
    <property type="term" value="C:DNA polymerase III complex"/>
    <property type="evidence" value="ECO:0007669"/>
    <property type="project" value="InterPro"/>
</dbReference>
<comment type="similarity">
    <text evidence="7">Belongs to the DNA polymerase HolA subunit family.</text>
</comment>
<dbReference type="Proteomes" id="UP000214689">
    <property type="component" value="Chromosome"/>
</dbReference>
<dbReference type="InterPro" id="IPR005790">
    <property type="entry name" value="DNA_polIII_delta"/>
</dbReference>
<evidence type="ECO:0000256" key="3">
    <source>
        <dbReference type="ARBA" id="ARBA00022679"/>
    </source>
</evidence>
<dbReference type="SUPFAM" id="SSF48019">
    <property type="entry name" value="post-AAA+ oligomerization domain-like"/>
    <property type="match status" value="1"/>
</dbReference>
<dbReference type="Gene3D" id="1.10.8.60">
    <property type="match status" value="1"/>
</dbReference>
<dbReference type="InterPro" id="IPR010372">
    <property type="entry name" value="DNA_pol3_delta_N"/>
</dbReference>
<accession>A0A223ASI2</accession>
<dbReference type="GO" id="GO:0003677">
    <property type="term" value="F:DNA binding"/>
    <property type="evidence" value="ECO:0007669"/>
    <property type="project" value="InterPro"/>
</dbReference>
<dbReference type="PANTHER" id="PTHR34388">
    <property type="entry name" value="DNA POLYMERASE III SUBUNIT DELTA"/>
    <property type="match status" value="1"/>
</dbReference>
<comment type="catalytic activity">
    <reaction evidence="8">
        <text>DNA(n) + a 2'-deoxyribonucleoside 5'-triphosphate = DNA(n+1) + diphosphate</text>
        <dbReference type="Rhea" id="RHEA:22508"/>
        <dbReference type="Rhea" id="RHEA-COMP:17339"/>
        <dbReference type="Rhea" id="RHEA-COMP:17340"/>
        <dbReference type="ChEBI" id="CHEBI:33019"/>
        <dbReference type="ChEBI" id="CHEBI:61560"/>
        <dbReference type="ChEBI" id="CHEBI:173112"/>
        <dbReference type="EC" id="2.7.7.7"/>
    </reaction>
</comment>
<reference evidence="12" key="1">
    <citation type="submission" date="2016-05" db="EMBL/GenBank/DDBJ databases">
        <authorList>
            <person name="Holder M.E."/>
            <person name="Ajami N.J."/>
            <person name="Petrosino J.F."/>
        </authorList>
    </citation>
    <scope>NUCLEOTIDE SEQUENCE [LARGE SCALE GENOMIC DNA]</scope>
    <source>
        <strain evidence="12">ATCC 700696</strain>
    </source>
</reference>
<keyword evidence="4" id="KW-0548">Nucleotidyltransferase</keyword>
<feature type="domain" description="DNA polymerase III delta subunit-like C-terminal" evidence="10">
    <location>
        <begin position="226"/>
        <end position="348"/>
    </location>
</feature>
<evidence type="ECO:0000256" key="1">
    <source>
        <dbReference type="ARBA" id="ARBA00012417"/>
    </source>
</evidence>
<dbReference type="NCBIfam" id="TIGR01128">
    <property type="entry name" value="holA"/>
    <property type="match status" value="1"/>
</dbReference>
<dbReference type="InterPro" id="IPR048466">
    <property type="entry name" value="DNA_pol3_delta-like_C"/>
</dbReference>
<dbReference type="Pfam" id="PF21694">
    <property type="entry name" value="DNA_pol3_delta_C"/>
    <property type="match status" value="1"/>
</dbReference>
<evidence type="ECO:0000259" key="9">
    <source>
        <dbReference type="Pfam" id="PF06144"/>
    </source>
</evidence>
<evidence type="ECO:0000256" key="6">
    <source>
        <dbReference type="ARBA" id="ARBA00022932"/>
    </source>
</evidence>
<gene>
    <name evidence="11" type="ORF">AXF17_05345</name>
</gene>
<keyword evidence="6" id="KW-0239">DNA-directed DNA polymerase</keyword>
<dbReference type="OrthoDB" id="2078883at2"/>
<dbReference type="InterPro" id="IPR008921">
    <property type="entry name" value="DNA_pol3_clamp-load_cplx_C"/>
</dbReference>
<proteinExistence type="inferred from homology"/>
<dbReference type="InterPro" id="IPR027417">
    <property type="entry name" value="P-loop_NTPase"/>
</dbReference>
<evidence type="ECO:0000313" key="12">
    <source>
        <dbReference type="Proteomes" id="UP000214689"/>
    </source>
</evidence>